<dbReference type="HOGENOM" id="CLU_2533781_0_0_1"/>
<reference evidence="3" key="1">
    <citation type="journal article" date="2011" name="Science">
        <title>The plant cell wall-decomposing machinery underlies the functional diversity of forest fungi.</title>
        <authorList>
            <person name="Eastwood D.C."/>
            <person name="Floudas D."/>
            <person name="Binder M."/>
            <person name="Majcherczyk A."/>
            <person name="Schneider P."/>
            <person name="Aerts A."/>
            <person name="Asiegbu F.O."/>
            <person name="Baker S.E."/>
            <person name="Barry K."/>
            <person name="Bendiksby M."/>
            <person name="Blumentritt M."/>
            <person name="Coutinho P.M."/>
            <person name="Cullen D."/>
            <person name="de Vries R.P."/>
            <person name="Gathman A."/>
            <person name="Goodell B."/>
            <person name="Henrissat B."/>
            <person name="Ihrmark K."/>
            <person name="Kauserud H."/>
            <person name="Kohler A."/>
            <person name="LaButti K."/>
            <person name="Lapidus A."/>
            <person name="Lavin J.L."/>
            <person name="Lee Y.-H."/>
            <person name="Lindquist E."/>
            <person name="Lilly W."/>
            <person name="Lucas S."/>
            <person name="Morin E."/>
            <person name="Murat C."/>
            <person name="Oguiza J.A."/>
            <person name="Park J."/>
            <person name="Pisabarro A.G."/>
            <person name="Riley R."/>
            <person name="Rosling A."/>
            <person name="Salamov A."/>
            <person name="Schmidt O."/>
            <person name="Schmutz J."/>
            <person name="Skrede I."/>
            <person name="Stenlid J."/>
            <person name="Wiebenga A."/>
            <person name="Xie X."/>
            <person name="Kuees U."/>
            <person name="Hibbett D.S."/>
            <person name="Hoffmeister D."/>
            <person name="Hoegberg N."/>
            <person name="Martin F."/>
            <person name="Grigoriev I.V."/>
            <person name="Watkinson S.C."/>
        </authorList>
    </citation>
    <scope>NUCLEOTIDE SEQUENCE [LARGE SCALE GENOMIC DNA]</scope>
    <source>
        <strain evidence="3">strain S7.3</strain>
    </source>
</reference>
<dbReference type="Proteomes" id="UP000008063">
    <property type="component" value="Unassembled WGS sequence"/>
</dbReference>
<dbReference type="InParanoid" id="F8PVH0"/>
<keyword evidence="1" id="KW-1133">Transmembrane helix</keyword>
<sequence>MVRYPQYPPVRVGFRDTCQVSLFNIIFNINSHARGRHILTYHSLSLHLLGFMVLAVCGARGAWIIDGSIHRTIMHLLHNQRQIL</sequence>
<evidence type="ECO:0000313" key="2">
    <source>
        <dbReference type="EMBL" id="EGN99523.1"/>
    </source>
</evidence>
<gene>
    <name evidence="2" type="ORF">SERLA73DRAFT_134770</name>
</gene>
<accession>F8PVH0</accession>
<organism evidence="3">
    <name type="scientific">Serpula lacrymans var. lacrymans (strain S7.3)</name>
    <name type="common">Dry rot fungus</name>
    <dbReference type="NCBI Taxonomy" id="936435"/>
    <lineage>
        <taxon>Eukaryota</taxon>
        <taxon>Fungi</taxon>
        <taxon>Dikarya</taxon>
        <taxon>Basidiomycota</taxon>
        <taxon>Agaricomycotina</taxon>
        <taxon>Agaricomycetes</taxon>
        <taxon>Agaricomycetidae</taxon>
        <taxon>Boletales</taxon>
        <taxon>Coniophorineae</taxon>
        <taxon>Serpulaceae</taxon>
        <taxon>Serpula</taxon>
    </lineage>
</organism>
<name>F8PVH0_SERL3</name>
<feature type="non-terminal residue" evidence="2">
    <location>
        <position position="84"/>
    </location>
</feature>
<keyword evidence="3" id="KW-1185">Reference proteome</keyword>
<feature type="transmembrane region" description="Helical" evidence="1">
    <location>
        <begin position="44"/>
        <end position="65"/>
    </location>
</feature>
<dbReference type="AlphaFoldDB" id="F8PVH0"/>
<protein>
    <submittedName>
        <fullName evidence="2">Uncharacterized protein</fullName>
    </submittedName>
</protein>
<dbReference type="EMBL" id="GL945479">
    <property type="protein sequence ID" value="EGN99523.1"/>
    <property type="molecule type" value="Genomic_DNA"/>
</dbReference>
<evidence type="ECO:0000256" key="1">
    <source>
        <dbReference type="SAM" id="Phobius"/>
    </source>
</evidence>
<keyword evidence="1" id="KW-0812">Transmembrane</keyword>
<proteinExistence type="predicted"/>
<evidence type="ECO:0000313" key="3">
    <source>
        <dbReference type="Proteomes" id="UP000008063"/>
    </source>
</evidence>
<keyword evidence="1" id="KW-0472">Membrane</keyword>